<feature type="transmembrane region" description="Helical" evidence="1">
    <location>
        <begin position="100"/>
        <end position="120"/>
    </location>
</feature>
<dbReference type="RefSeq" id="WP_344040462.1">
    <property type="nucleotide sequence ID" value="NZ_BAAAKE010000023.1"/>
</dbReference>
<comment type="caution">
    <text evidence="2">The sequence shown here is derived from an EMBL/GenBank/DDBJ whole genome shotgun (WGS) entry which is preliminary data.</text>
</comment>
<gene>
    <name evidence="2" type="ORF">ACFPFM_34495</name>
</gene>
<evidence type="ECO:0000256" key="1">
    <source>
        <dbReference type="SAM" id="Phobius"/>
    </source>
</evidence>
<evidence type="ECO:0000313" key="3">
    <source>
        <dbReference type="Proteomes" id="UP001595833"/>
    </source>
</evidence>
<reference evidence="3" key="1">
    <citation type="journal article" date="2019" name="Int. J. Syst. Evol. Microbiol.">
        <title>The Global Catalogue of Microorganisms (GCM) 10K type strain sequencing project: providing services to taxonomists for standard genome sequencing and annotation.</title>
        <authorList>
            <consortium name="The Broad Institute Genomics Platform"/>
            <consortium name="The Broad Institute Genome Sequencing Center for Infectious Disease"/>
            <person name="Wu L."/>
            <person name="Ma J."/>
        </authorList>
    </citation>
    <scope>NUCLEOTIDE SEQUENCE [LARGE SCALE GENOMIC DNA]</scope>
    <source>
        <strain evidence="3">KCTC 12848</strain>
    </source>
</reference>
<keyword evidence="1" id="KW-0812">Transmembrane</keyword>
<keyword evidence="1" id="KW-1133">Transmembrane helix</keyword>
<dbReference type="EMBL" id="JBHSJB010000034">
    <property type="protein sequence ID" value="MFC5058850.1"/>
    <property type="molecule type" value="Genomic_DNA"/>
</dbReference>
<evidence type="ECO:0008006" key="4">
    <source>
        <dbReference type="Google" id="ProtNLM"/>
    </source>
</evidence>
<accession>A0ABV9Y7Z9</accession>
<dbReference type="Proteomes" id="UP001595833">
    <property type="component" value="Unassembled WGS sequence"/>
</dbReference>
<protein>
    <recommendedName>
        <fullName evidence="4">Membrane protein (TIGR02234 family)</fullName>
    </recommendedName>
</protein>
<organism evidence="2 3">
    <name type="scientific">Saccharothrix xinjiangensis</name>
    <dbReference type="NCBI Taxonomy" id="204798"/>
    <lineage>
        <taxon>Bacteria</taxon>
        <taxon>Bacillati</taxon>
        <taxon>Actinomycetota</taxon>
        <taxon>Actinomycetes</taxon>
        <taxon>Pseudonocardiales</taxon>
        <taxon>Pseudonocardiaceae</taxon>
        <taxon>Saccharothrix</taxon>
    </lineage>
</organism>
<keyword evidence="1" id="KW-0472">Membrane</keyword>
<feature type="transmembrane region" description="Helical" evidence="1">
    <location>
        <begin position="74"/>
        <end position="93"/>
    </location>
</feature>
<proteinExistence type="predicted"/>
<evidence type="ECO:0000313" key="2">
    <source>
        <dbReference type="EMBL" id="MFC5058850.1"/>
    </source>
</evidence>
<name>A0ABV9Y7Z9_9PSEU</name>
<feature type="transmembrane region" description="Helical" evidence="1">
    <location>
        <begin position="140"/>
        <end position="161"/>
    </location>
</feature>
<sequence>MSRLAGVVALVVGAVLVVFGSLLPLYGVQQEELFGSGGPVSNGRVVTVGITGWELVREPDPEGLGDQGGPEPSYGYPLVLAALLAGAGAALQFRAPRQAVAGRLAAFTGAGLAAGVLWAVVETWSVLFGGPLPDEDVRTFVGSGGYLVGVAAALIAVGAVLSVEWPARAARPTGVAVHQVEDDDDTPPFGIAIPVVELGPVDDDRGHPTG</sequence>
<keyword evidence="3" id="KW-1185">Reference proteome</keyword>